<dbReference type="PROSITE" id="PS50157">
    <property type="entry name" value="ZINC_FINGER_C2H2_2"/>
    <property type="match status" value="1"/>
</dbReference>
<sequence>MAAAGRPLELISLTTHHTTSAHQTARIMWNNKQQISDDHDDDSWEVRAFEEDTAGSLTGITWPPRSYTCTFCRKEFRSAQALGGHMNVHRQDRARLRGAPPLAPNKATTSSVLIPTQQLGLCLLYSLPNPNGVLIPAPTNVAMDFPLIETDSALSSHCQSSNTEPSASTSNDNNYHIRGRNIEMGVKDSTIEELDLELRLGRK</sequence>
<protein>
    <submittedName>
        <fullName evidence="12">Transcriptional regulator SUPERMAN-like</fullName>
    </submittedName>
</protein>
<feature type="region of interest" description="Disordered" evidence="9">
    <location>
        <begin position="156"/>
        <end position="176"/>
    </location>
</feature>
<keyword evidence="4" id="KW-0862">Zinc</keyword>
<keyword evidence="3 8" id="KW-0863">Zinc-finger</keyword>
<keyword evidence="6" id="KW-0804">Transcription</keyword>
<accession>A0A6I9TMS7</accession>
<dbReference type="PANTHER" id="PTHR45801:SF5">
    <property type="entry name" value="OS05G0286100 PROTEIN"/>
    <property type="match status" value="1"/>
</dbReference>
<evidence type="ECO:0000256" key="8">
    <source>
        <dbReference type="PROSITE-ProRule" id="PRU00042"/>
    </source>
</evidence>
<reference evidence="12" key="1">
    <citation type="submission" date="2025-08" db="UniProtKB">
        <authorList>
            <consortium name="RefSeq"/>
        </authorList>
    </citation>
    <scope>IDENTIFICATION</scope>
</reference>
<feature type="compositionally biased region" description="Polar residues" evidence="9">
    <location>
        <begin position="156"/>
        <end position="174"/>
    </location>
</feature>
<dbReference type="Gene3D" id="3.30.160.60">
    <property type="entry name" value="Classic Zinc Finger"/>
    <property type="match status" value="1"/>
</dbReference>
<feature type="domain" description="C2H2-type" evidence="10">
    <location>
        <begin position="67"/>
        <end position="94"/>
    </location>
</feature>
<dbReference type="PANTHER" id="PTHR45801">
    <property type="entry name" value="OS07G0101800 PROTEIN"/>
    <property type="match status" value="1"/>
</dbReference>
<dbReference type="SUPFAM" id="SSF57667">
    <property type="entry name" value="beta-beta-alpha zinc fingers"/>
    <property type="match status" value="1"/>
</dbReference>
<proteinExistence type="predicted"/>
<evidence type="ECO:0000256" key="5">
    <source>
        <dbReference type="ARBA" id="ARBA00023015"/>
    </source>
</evidence>
<comment type="subcellular location">
    <subcellularLocation>
        <location evidence="1">Nucleus</location>
    </subcellularLocation>
</comment>
<gene>
    <name evidence="12" type="primary">LOC105165160</name>
</gene>
<dbReference type="Gramene" id="SIN_1012701.t">
    <property type="protein sequence ID" value="SIN_1012701.t.cds1"/>
    <property type="gene ID" value="SIN_1012701"/>
</dbReference>
<dbReference type="PROSITE" id="PS00028">
    <property type="entry name" value="ZINC_FINGER_C2H2_1"/>
    <property type="match status" value="1"/>
</dbReference>
<dbReference type="FunCoup" id="A0A6I9TMS7">
    <property type="interactions" value="160"/>
</dbReference>
<evidence type="ECO:0000256" key="3">
    <source>
        <dbReference type="ARBA" id="ARBA00022771"/>
    </source>
</evidence>
<dbReference type="InterPro" id="IPR036236">
    <property type="entry name" value="Znf_C2H2_sf"/>
</dbReference>
<keyword evidence="11" id="KW-1185">Reference proteome</keyword>
<evidence type="ECO:0000259" key="10">
    <source>
        <dbReference type="PROSITE" id="PS50157"/>
    </source>
</evidence>
<evidence type="ECO:0000313" key="12">
    <source>
        <dbReference type="RefSeq" id="XP_011082367.1"/>
    </source>
</evidence>
<dbReference type="AlphaFoldDB" id="A0A6I9TMS7"/>
<dbReference type="InterPro" id="IPR013087">
    <property type="entry name" value="Znf_C2H2_type"/>
</dbReference>
<evidence type="ECO:0000256" key="1">
    <source>
        <dbReference type="ARBA" id="ARBA00004123"/>
    </source>
</evidence>
<keyword evidence="7" id="KW-0539">Nucleus</keyword>
<dbReference type="GeneID" id="105165160"/>
<dbReference type="SMART" id="SM00355">
    <property type="entry name" value="ZnF_C2H2"/>
    <property type="match status" value="1"/>
</dbReference>
<evidence type="ECO:0000256" key="9">
    <source>
        <dbReference type="SAM" id="MobiDB-lite"/>
    </source>
</evidence>
<dbReference type="GO" id="GO:0008270">
    <property type="term" value="F:zinc ion binding"/>
    <property type="evidence" value="ECO:0007669"/>
    <property type="project" value="UniProtKB-KW"/>
</dbReference>
<evidence type="ECO:0000256" key="6">
    <source>
        <dbReference type="ARBA" id="ARBA00023163"/>
    </source>
</evidence>
<organism evidence="11 12">
    <name type="scientific">Sesamum indicum</name>
    <name type="common">Oriental sesame</name>
    <name type="synonym">Sesamum orientale</name>
    <dbReference type="NCBI Taxonomy" id="4182"/>
    <lineage>
        <taxon>Eukaryota</taxon>
        <taxon>Viridiplantae</taxon>
        <taxon>Streptophyta</taxon>
        <taxon>Embryophyta</taxon>
        <taxon>Tracheophyta</taxon>
        <taxon>Spermatophyta</taxon>
        <taxon>Magnoliopsida</taxon>
        <taxon>eudicotyledons</taxon>
        <taxon>Gunneridae</taxon>
        <taxon>Pentapetalae</taxon>
        <taxon>asterids</taxon>
        <taxon>lamiids</taxon>
        <taxon>Lamiales</taxon>
        <taxon>Pedaliaceae</taxon>
        <taxon>Sesamum</taxon>
    </lineage>
</organism>
<dbReference type="InterPro" id="IPR052426">
    <property type="entry name" value="Plant_dev_regulator"/>
</dbReference>
<evidence type="ECO:0000256" key="7">
    <source>
        <dbReference type="ARBA" id="ARBA00023242"/>
    </source>
</evidence>
<name>A0A6I9TMS7_SESIN</name>
<dbReference type="Pfam" id="PF13912">
    <property type="entry name" value="zf-C2H2_6"/>
    <property type="match status" value="1"/>
</dbReference>
<dbReference type="InParanoid" id="A0A6I9TMS7"/>
<evidence type="ECO:0000256" key="2">
    <source>
        <dbReference type="ARBA" id="ARBA00022723"/>
    </source>
</evidence>
<dbReference type="OrthoDB" id="1708403at2759"/>
<keyword evidence="5" id="KW-0805">Transcription regulation</keyword>
<keyword evidence="2" id="KW-0479">Metal-binding</keyword>
<dbReference type="RefSeq" id="XP_011082367.1">
    <property type="nucleotide sequence ID" value="XM_011084065.2"/>
</dbReference>
<dbReference type="GO" id="GO:0005634">
    <property type="term" value="C:nucleus"/>
    <property type="evidence" value="ECO:0007669"/>
    <property type="project" value="UniProtKB-SubCell"/>
</dbReference>
<dbReference type="KEGG" id="sind:105165160"/>
<evidence type="ECO:0000256" key="4">
    <source>
        <dbReference type="ARBA" id="ARBA00022833"/>
    </source>
</evidence>
<evidence type="ECO:0000313" key="11">
    <source>
        <dbReference type="Proteomes" id="UP000504604"/>
    </source>
</evidence>
<dbReference type="Proteomes" id="UP000504604">
    <property type="component" value="Linkage group LG6"/>
</dbReference>